<reference evidence="1 2" key="1">
    <citation type="submission" date="2017-01" db="EMBL/GenBank/DDBJ databases">
        <title>Genome sequence of Rhodoferax antarcticus ANT.BR, a psychrophilic purple nonsulfur bacterium from an Antarctic microbial mat.</title>
        <authorList>
            <person name="Baker J."/>
            <person name="Riester C."/>
            <person name="Skinner B."/>
            <person name="Newell A."/>
            <person name="Swingley W."/>
            <person name="Madigan M."/>
            <person name="Jung D."/>
            <person name="Asao M."/>
            <person name="Chen M."/>
            <person name="Loughlin P."/>
            <person name="Pan H."/>
            <person name="Lin S."/>
            <person name="Li N."/>
            <person name="Shaw J."/>
            <person name="Prado M."/>
            <person name="Sherman C."/>
            <person name="Li X."/>
            <person name="Tang J."/>
            <person name="Blankenship R."/>
            <person name="Zhao T."/>
            <person name="Touchman J."/>
            <person name="Sattley M."/>
        </authorList>
    </citation>
    <scope>NUCLEOTIDE SEQUENCE [LARGE SCALE GENOMIC DNA]</scope>
    <source>
        <strain evidence="1 2">ANT.BR</strain>
    </source>
</reference>
<dbReference type="RefSeq" id="WP_075588166.1">
    <property type="nucleotide sequence ID" value="NZ_MSYM01000020.1"/>
</dbReference>
<comment type="caution">
    <text evidence="1">The sequence shown here is derived from an EMBL/GenBank/DDBJ whole genome shotgun (WGS) entry which is preliminary data.</text>
</comment>
<dbReference type="AlphaFoldDB" id="A0A1Q8Y9C2"/>
<evidence type="ECO:0000313" key="1">
    <source>
        <dbReference type="EMBL" id="OLP04631.1"/>
    </source>
</evidence>
<keyword evidence="2" id="KW-1185">Reference proteome</keyword>
<protein>
    <submittedName>
        <fullName evidence="1">Uncharacterized protein</fullName>
    </submittedName>
</protein>
<dbReference type="EMBL" id="MSYM01000020">
    <property type="protein sequence ID" value="OLP04631.1"/>
    <property type="molecule type" value="Genomic_DNA"/>
</dbReference>
<evidence type="ECO:0000313" key="2">
    <source>
        <dbReference type="Proteomes" id="UP000185911"/>
    </source>
</evidence>
<name>A0A1Q8Y9C2_9BURK</name>
<sequence>MKRFDLKNTKTIVETFEASHFTEAVIFAEFDLKMGNLDCAFSKADADICDVNVNSLIDESFGLTVDASPVSPGPWQIDVGYIDGCDHIAVCCNPNNSEIVAVLGRVGAVDEAVSLANANLICASKDLLRAAKIALQLVKDHWPEEHGQRDVGVAWGSLEDVIKKAEGVAKISSCVI</sequence>
<accession>A0A1Q8Y9C2</accession>
<organism evidence="1 2">
    <name type="scientific">Rhodoferax antarcticus ANT.BR</name>
    <dbReference type="NCBI Taxonomy" id="1111071"/>
    <lineage>
        <taxon>Bacteria</taxon>
        <taxon>Pseudomonadati</taxon>
        <taxon>Pseudomonadota</taxon>
        <taxon>Betaproteobacteria</taxon>
        <taxon>Burkholderiales</taxon>
        <taxon>Comamonadaceae</taxon>
        <taxon>Rhodoferax</taxon>
    </lineage>
</organism>
<proteinExistence type="predicted"/>
<gene>
    <name evidence="1" type="ORF">BLL52_4104</name>
</gene>
<dbReference type="Proteomes" id="UP000185911">
    <property type="component" value="Unassembled WGS sequence"/>
</dbReference>